<dbReference type="SUPFAM" id="SSF53822">
    <property type="entry name" value="Periplasmic binding protein-like I"/>
    <property type="match status" value="1"/>
</dbReference>
<name>X1GBI3_9ZZZZ</name>
<accession>X1GBI3</accession>
<feature type="domain" description="Leucine-binding protein" evidence="2">
    <location>
        <begin position="2"/>
        <end position="276"/>
    </location>
</feature>
<dbReference type="EMBL" id="BARU01020974">
    <property type="protein sequence ID" value="GAH55271.1"/>
    <property type="molecule type" value="Genomic_DNA"/>
</dbReference>
<dbReference type="InterPro" id="IPR051010">
    <property type="entry name" value="BCAA_transport"/>
</dbReference>
<evidence type="ECO:0000313" key="3">
    <source>
        <dbReference type="EMBL" id="GAH55271.1"/>
    </source>
</evidence>
<dbReference type="AlphaFoldDB" id="X1GBI3"/>
<dbReference type="InterPro" id="IPR028082">
    <property type="entry name" value="Peripla_BP_I"/>
</dbReference>
<evidence type="ECO:0000256" key="1">
    <source>
        <dbReference type="ARBA" id="ARBA00022729"/>
    </source>
</evidence>
<dbReference type="InterPro" id="IPR028081">
    <property type="entry name" value="Leu-bd"/>
</dbReference>
<dbReference type="PANTHER" id="PTHR30483:SF6">
    <property type="entry name" value="PERIPLASMIC BINDING PROTEIN OF ABC TRANSPORTER FOR NATURAL AMINO ACIDS"/>
    <property type="match status" value="1"/>
</dbReference>
<evidence type="ECO:0000259" key="2">
    <source>
        <dbReference type="Pfam" id="PF13458"/>
    </source>
</evidence>
<feature type="non-terminal residue" evidence="3">
    <location>
        <position position="284"/>
    </location>
</feature>
<protein>
    <recommendedName>
        <fullName evidence="2">Leucine-binding protein domain-containing protein</fullName>
    </recommendedName>
</protein>
<dbReference type="Pfam" id="PF13458">
    <property type="entry name" value="Peripla_BP_6"/>
    <property type="match status" value="1"/>
</dbReference>
<keyword evidence="1" id="KW-0732">Signal</keyword>
<reference evidence="3" key="1">
    <citation type="journal article" date="2014" name="Front. Microbiol.">
        <title>High frequency of phylogenetically diverse reductive dehalogenase-homologous genes in deep subseafloor sedimentary metagenomes.</title>
        <authorList>
            <person name="Kawai M."/>
            <person name="Futagami T."/>
            <person name="Toyoda A."/>
            <person name="Takaki Y."/>
            <person name="Nishi S."/>
            <person name="Hori S."/>
            <person name="Arai W."/>
            <person name="Tsubouchi T."/>
            <person name="Morono Y."/>
            <person name="Uchiyama I."/>
            <person name="Ito T."/>
            <person name="Fujiyama A."/>
            <person name="Inagaki F."/>
            <person name="Takami H."/>
        </authorList>
    </citation>
    <scope>NUCLEOTIDE SEQUENCE</scope>
    <source>
        <strain evidence="3">Expedition CK06-06</strain>
    </source>
</reference>
<feature type="non-terminal residue" evidence="3">
    <location>
        <position position="1"/>
    </location>
</feature>
<proteinExistence type="predicted"/>
<comment type="caution">
    <text evidence="3">The sequence shown here is derived from an EMBL/GenBank/DDBJ whole genome shotgun (WGS) entry which is preliminary data.</text>
</comment>
<gene>
    <name evidence="3" type="ORF">S03H2_34382</name>
</gene>
<organism evidence="3">
    <name type="scientific">marine sediment metagenome</name>
    <dbReference type="NCBI Taxonomy" id="412755"/>
    <lineage>
        <taxon>unclassified sequences</taxon>
        <taxon>metagenomes</taxon>
        <taxon>ecological metagenomes</taxon>
    </lineage>
</organism>
<dbReference type="Gene3D" id="3.40.50.2300">
    <property type="match status" value="2"/>
</dbReference>
<dbReference type="PANTHER" id="PTHR30483">
    <property type="entry name" value="LEUCINE-SPECIFIC-BINDING PROTEIN"/>
    <property type="match status" value="1"/>
</dbReference>
<sequence length="284" mass="31266">RFRAGAELAFEEANYTVAGRPIEFIVEDAATDISVTLDKLKKLAEVDGVHACIGPLMGDAHLAIAPYAAEHKILMTTLFNGMDECIPYGNWIIYPNSCVLQQIPLGWYAYDEMGFRTMAIIGSDYAGGWGYMAGVKYGFEERGGEVVQEQWAPIGTVDFGPYLATLRKDVDCCAWFFPNTTEVVRFVTQYKEFGIEVTSLSTTVEGDMPTPVLEELGETVLGLLGSEAYPSYRDDPINNKFVAAMIAKTGVRPGAIEQNAYTMAKLILAGLEITDGDDSFDRLW</sequence>